<accession>A0A5E4PFY6</accession>
<evidence type="ECO:0000256" key="3">
    <source>
        <dbReference type="PROSITE-ProRule" id="PRU00492"/>
    </source>
</evidence>
<dbReference type="OrthoDB" id="320396at2"/>
<dbReference type="EMBL" id="LR699119">
    <property type="protein sequence ID" value="VVC75545.1"/>
    <property type="molecule type" value="Genomic_DNA"/>
</dbReference>
<dbReference type="InterPro" id="IPR011335">
    <property type="entry name" value="Restrct_endonuc-II-like"/>
</dbReference>
<dbReference type="Pfam" id="PF03477">
    <property type="entry name" value="ATP-cone"/>
    <property type="match status" value="1"/>
</dbReference>
<name>A0A5E4PFY6_9COXI</name>
<proteinExistence type="predicted"/>
<dbReference type="GO" id="GO:0004519">
    <property type="term" value="F:endonuclease activity"/>
    <property type="evidence" value="ECO:0007669"/>
    <property type="project" value="InterPro"/>
</dbReference>
<dbReference type="Proteomes" id="UP000324194">
    <property type="component" value="Chromosome 1"/>
</dbReference>
<dbReference type="SUPFAM" id="SSF52980">
    <property type="entry name" value="Restriction endonuclease-like"/>
    <property type="match status" value="1"/>
</dbReference>
<keyword evidence="6" id="KW-1185">Reference proteome</keyword>
<evidence type="ECO:0000313" key="6">
    <source>
        <dbReference type="Proteomes" id="UP000324194"/>
    </source>
</evidence>
<evidence type="ECO:0000313" key="5">
    <source>
        <dbReference type="EMBL" id="VVC75545.1"/>
    </source>
</evidence>
<dbReference type="InterPro" id="IPR011856">
    <property type="entry name" value="tRNA_endonuc-like_dom_sf"/>
</dbReference>
<gene>
    <name evidence="5" type="ORF">AQUSIP_08350</name>
</gene>
<dbReference type="CDD" id="cd22308">
    <property type="entry name" value="Af1548-like"/>
    <property type="match status" value="1"/>
</dbReference>
<keyword evidence="1 3" id="KW-0547">Nucleotide-binding</keyword>
<dbReference type="PROSITE" id="PS51161">
    <property type="entry name" value="ATP_CONE"/>
    <property type="match status" value="1"/>
</dbReference>
<dbReference type="GO" id="GO:0005524">
    <property type="term" value="F:ATP binding"/>
    <property type="evidence" value="ECO:0007669"/>
    <property type="project" value="UniProtKB-UniRule"/>
</dbReference>
<dbReference type="GO" id="GO:0009307">
    <property type="term" value="P:DNA restriction-modification system"/>
    <property type="evidence" value="ECO:0007669"/>
    <property type="project" value="InterPro"/>
</dbReference>
<keyword evidence="2 3" id="KW-0067">ATP-binding</keyword>
<organism evidence="5 6">
    <name type="scientific">Aquicella siphonis</name>
    <dbReference type="NCBI Taxonomy" id="254247"/>
    <lineage>
        <taxon>Bacteria</taxon>
        <taxon>Pseudomonadati</taxon>
        <taxon>Pseudomonadota</taxon>
        <taxon>Gammaproteobacteria</taxon>
        <taxon>Legionellales</taxon>
        <taxon>Coxiellaceae</taxon>
        <taxon>Aquicella</taxon>
    </lineage>
</organism>
<dbReference type="RefSeq" id="WP_148338843.1">
    <property type="nucleotide sequence ID" value="NZ_LR699119.1"/>
</dbReference>
<dbReference type="Pfam" id="PF04471">
    <property type="entry name" value="Mrr_cat"/>
    <property type="match status" value="1"/>
</dbReference>
<protein>
    <recommendedName>
        <fullName evidence="4">ATP-cone domain-containing protein</fullName>
    </recommendedName>
</protein>
<feature type="domain" description="ATP-cone" evidence="4">
    <location>
        <begin position="2"/>
        <end position="83"/>
    </location>
</feature>
<evidence type="ECO:0000256" key="1">
    <source>
        <dbReference type="ARBA" id="ARBA00022741"/>
    </source>
</evidence>
<sequence>MVNVIKASGESVPFDPGKIRKSLNRVGTDRNLIEQVVDEVSNELTEGMSTREIYRIAFRLLRKKSQALAAKYHLKRAIMQLGISGYPFEKYVAELLRHQGFQVKNNQMVRGYCVNHEVDVTARKNGKMLYVECKYHNRPGISCDVKVSLYFKARVLDIEKAHRHEASLNVEGWLITNTRFTDDALKYGTCAGLHLISWNYPQKGSLKDLIEISGLYPITCITNFTRAEVSRLMSNNIILCQSIHNHPALLDSLRIPGPRRESIIRQCHTLCQPT</sequence>
<reference evidence="5 6" key="1">
    <citation type="submission" date="2019-08" db="EMBL/GenBank/DDBJ databases">
        <authorList>
            <person name="Guy L."/>
        </authorList>
    </citation>
    <scope>NUCLEOTIDE SEQUENCE [LARGE SCALE GENOMIC DNA]</scope>
    <source>
        <strain evidence="5 6">SGT-108</strain>
    </source>
</reference>
<evidence type="ECO:0000259" key="4">
    <source>
        <dbReference type="PROSITE" id="PS51161"/>
    </source>
</evidence>
<dbReference type="GO" id="GO:0003677">
    <property type="term" value="F:DNA binding"/>
    <property type="evidence" value="ECO:0007669"/>
    <property type="project" value="InterPro"/>
</dbReference>
<dbReference type="AlphaFoldDB" id="A0A5E4PFY6"/>
<evidence type="ECO:0000256" key="2">
    <source>
        <dbReference type="ARBA" id="ARBA00022840"/>
    </source>
</evidence>
<dbReference type="KEGG" id="asip:AQUSIP_08350"/>
<dbReference type="Gene3D" id="3.40.1350.10">
    <property type="match status" value="1"/>
</dbReference>
<dbReference type="InterPro" id="IPR005144">
    <property type="entry name" value="ATP-cone_dom"/>
</dbReference>
<dbReference type="InterPro" id="IPR007560">
    <property type="entry name" value="Restrct_endonuc_IV_Mrr"/>
</dbReference>